<dbReference type="InterPro" id="IPR000719">
    <property type="entry name" value="Prot_kinase_dom"/>
</dbReference>
<dbReference type="PANTHER" id="PTHR44329">
    <property type="entry name" value="SERINE/THREONINE-PROTEIN KINASE TNNI3K-RELATED"/>
    <property type="match status" value="1"/>
</dbReference>
<proteinExistence type="predicted"/>
<protein>
    <recommendedName>
        <fullName evidence="3">Protein kinase domain-containing protein</fullName>
    </recommendedName>
</protein>
<dbReference type="HOGENOM" id="CLU_000288_7_20_1"/>
<dbReference type="PANTHER" id="PTHR44329:SF298">
    <property type="entry name" value="MIXED LINEAGE KINASE DOMAIN-LIKE PROTEIN"/>
    <property type="match status" value="1"/>
</dbReference>
<feature type="domain" description="Protein kinase" evidence="3">
    <location>
        <begin position="26"/>
        <end position="192"/>
    </location>
</feature>
<keyword evidence="1" id="KW-0547">Nucleotide-binding</keyword>
<accession>A0A0D0CDI7</accession>
<dbReference type="InterPro" id="IPR001245">
    <property type="entry name" value="Ser-Thr/Tyr_kinase_cat_dom"/>
</dbReference>
<evidence type="ECO:0000256" key="1">
    <source>
        <dbReference type="ARBA" id="ARBA00022741"/>
    </source>
</evidence>
<dbReference type="SUPFAM" id="SSF56112">
    <property type="entry name" value="Protein kinase-like (PK-like)"/>
    <property type="match status" value="1"/>
</dbReference>
<sequence>CLRALQYLSNTYHVLPSSLTITEIKKNGDSPVAGGGFADIWRGSAGDQDVCLKVLRLIVEPDETKRKEIRREFYNEALIWKQLKHPHILPFLGVNADLFSPSFCLISPWMKNKDIVTYLKDHPLHNRHTVFSEIAAGLNYIHSNQFTHGDIRGVRNLLWLSLRTLIHSVGQYIGHRETTMLHCRFWVSSNHL</sequence>
<keyword evidence="2" id="KW-0067">ATP-binding</keyword>
<dbReference type="InterPro" id="IPR051681">
    <property type="entry name" value="Ser/Thr_Kinases-Pseudokinases"/>
</dbReference>
<evidence type="ECO:0000313" key="4">
    <source>
        <dbReference type="EMBL" id="KIK56117.1"/>
    </source>
</evidence>
<dbReference type="Gene3D" id="1.10.510.10">
    <property type="entry name" value="Transferase(Phosphotransferase) domain 1"/>
    <property type="match status" value="1"/>
</dbReference>
<name>A0A0D0CDI7_9AGAR</name>
<feature type="non-terminal residue" evidence="4">
    <location>
        <position position="192"/>
    </location>
</feature>
<dbReference type="GO" id="GO:0005524">
    <property type="term" value="F:ATP binding"/>
    <property type="evidence" value="ECO:0007669"/>
    <property type="project" value="UniProtKB-KW"/>
</dbReference>
<dbReference type="Proteomes" id="UP000053593">
    <property type="component" value="Unassembled WGS sequence"/>
</dbReference>
<gene>
    <name evidence="4" type="ORF">GYMLUDRAFT_174662</name>
</gene>
<dbReference type="InterPro" id="IPR011009">
    <property type="entry name" value="Kinase-like_dom_sf"/>
</dbReference>
<dbReference type="AlphaFoldDB" id="A0A0D0CDI7"/>
<dbReference type="OrthoDB" id="3236663at2759"/>
<keyword evidence="5" id="KW-1185">Reference proteome</keyword>
<reference evidence="4 5" key="1">
    <citation type="submission" date="2014-04" db="EMBL/GenBank/DDBJ databases">
        <title>Evolutionary Origins and Diversification of the Mycorrhizal Mutualists.</title>
        <authorList>
            <consortium name="DOE Joint Genome Institute"/>
            <consortium name="Mycorrhizal Genomics Consortium"/>
            <person name="Kohler A."/>
            <person name="Kuo A."/>
            <person name="Nagy L.G."/>
            <person name="Floudas D."/>
            <person name="Copeland A."/>
            <person name="Barry K.W."/>
            <person name="Cichocki N."/>
            <person name="Veneault-Fourrey C."/>
            <person name="LaButti K."/>
            <person name="Lindquist E.A."/>
            <person name="Lipzen A."/>
            <person name="Lundell T."/>
            <person name="Morin E."/>
            <person name="Murat C."/>
            <person name="Riley R."/>
            <person name="Ohm R."/>
            <person name="Sun H."/>
            <person name="Tunlid A."/>
            <person name="Henrissat B."/>
            <person name="Grigoriev I.V."/>
            <person name="Hibbett D.S."/>
            <person name="Martin F."/>
        </authorList>
    </citation>
    <scope>NUCLEOTIDE SEQUENCE [LARGE SCALE GENOMIC DNA]</scope>
    <source>
        <strain evidence="4 5">FD-317 M1</strain>
    </source>
</reference>
<organism evidence="4 5">
    <name type="scientific">Collybiopsis luxurians FD-317 M1</name>
    <dbReference type="NCBI Taxonomy" id="944289"/>
    <lineage>
        <taxon>Eukaryota</taxon>
        <taxon>Fungi</taxon>
        <taxon>Dikarya</taxon>
        <taxon>Basidiomycota</taxon>
        <taxon>Agaricomycotina</taxon>
        <taxon>Agaricomycetes</taxon>
        <taxon>Agaricomycetidae</taxon>
        <taxon>Agaricales</taxon>
        <taxon>Marasmiineae</taxon>
        <taxon>Omphalotaceae</taxon>
        <taxon>Collybiopsis</taxon>
        <taxon>Collybiopsis luxurians</taxon>
    </lineage>
</organism>
<evidence type="ECO:0000259" key="3">
    <source>
        <dbReference type="PROSITE" id="PS50011"/>
    </source>
</evidence>
<dbReference type="PROSITE" id="PS50011">
    <property type="entry name" value="PROTEIN_KINASE_DOM"/>
    <property type="match status" value="1"/>
</dbReference>
<dbReference type="GO" id="GO:0004674">
    <property type="term" value="F:protein serine/threonine kinase activity"/>
    <property type="evidence" value="ECO:0007669"/>
    <property type="project" value="TreeGrafter"/>
</dbReference>
<evidence type="ECO:0000256" key="2">
    <source>
        <dbReference type="ARBA" id="ARBA00022840"/>
    </source>
</evidence>
<evidence type="ECO:0000313" key="5">
    <source>
        <dbReference type="Proteomes" id="UP000053593"/>
    </source>
</evidence>
<dbReference type="Pfam" id="PF07714">
    <property type="entry name" value="PK_Tyr_Ser-Thr"/>
    <property type="match status" value="1"/>
</dbReference>
<dbReference type="EMBL" id="KN834800">
    <property type="protein sequence ID" value="KIK56117.1"/>
    <property type="molecule type" value="Genomic_DNA"/>
</dbReference>